<dbReference type="InterPro" id="IPR055570">
    <property type="entry name" value="DUF7146"/>
</dbReference>
<dbReference type="Pfam" id="PF23639">
    <property type="entry name" value="DUF7146"/>
    <property type="match status" value="1"/>
</dbReference>
<dbReference type="Gene3D" id="3.40.1360.10">
    <property type="match status" value="1"/>
</dbReference>
<reference evidence="4" key="1">
    <citation type="submission" date="2013-04" db="EMBL/GenBank/DDBJ databases">
        <title>Thioclava sp. 13D2W-2 Genome Sequencing.</title>
        <authorList>
            <person name="Lai Q."/>
            <person name="Li G."/>
            <person name="Shao Z."/>
        </authorList>
    </citation>
    <scope>NUCLEOTIDE SEQUENCE [LARGE SCALE GENOMIC DNA]</scope>
    <source>
        <strain evidence="4">13D2W-2</strain>
    </source>
</reference>
<accession>A0A085TTZ6</accession>
<evidence type="ECO:0000313" key="4">
    <source>
        <dbReference type="Proteomes" id="UP000028607"/>
    </source>
</evidence>
<protein>
    <submittedName>
        <fullName evidence="3">Virulence-associated protein E</fullName>
    </submittedName>
</protein>
<dbReference type="InterPro" id="IPR006171">
    <property type="entry name" value="TOPRIM_dom"/>
</dbReference>
<dbReference type="AlphaFoldDB" id="A0A085TTZ6"/>
<feature type="domain" description="Toprim" evidence="1">
    <location>
        <begin position="195"/>
        <end position="284"/>
    </location>
</feature>
<gene>
    <name evidence="3" type="ORF">DW2_14370</name>
</gene>
<keyword evidence="4" id="KW-1185">Reference proteome</keyword>
<dbReference type="eggNOG" id="COG0358">
    <property type="taxonomic scope" value="Bacteria"/>
</dbReference>
<dbReference type="RefSeq" id="WP_081875000.1">
    <property type="nucleotide sequence ID" value="NZ_AQRC01000012.1"/>
</dbReference>
<comment type="caution">
    <text evidence="3">The sequence shown here is derived from an EMBL/GenBank/DDBJ whole genome shotgun (WGS) entry which is preliminary data.</text>
</comment>
<dbReference type="Pfam" id="PF13362">
    <property type="entry name" value="Toprim_3"/>
    <property type="match status" value="1"/>
</dbReference>
<evidence type="ECO:0000313" key="3">
    <source>
        <dbReference type="EMBL" id="KFE34193.1"/>
    </source>
</evidence>
<dbReference type="Proteomes" id="UP000028607">
    <property type="component" value="Unassembled WGS sequence"/>
</dbReference>
<dbReference type="OrthoDB" id="9763644at2"/>
<feature type="domain" description="DUF7146" evidence="2">
    <location>
        <begin position="90"/>
        <end position="188"/>
    </location>
</feature>
<dbReference type="STRING" id="1317124.DW2_14370"/>
<dbReference type="EMBL" id="AQRC01000012">
    <property type="protein sequence ID" value="KFE34193.1"/>
    <property type="molecule type" value="Genomic_DNA"/>
</dbReference>
<organism evidence="3 4">
    <name type="scientific">Thioclava atlantica</name>
    <dbReference type="NCBI Taxonomy" id="1317124"/>
    <lineage>
        <taxon>Bacteria</taxon>
        <taxon>Pseudomonadati</taxon>
        <taxon>Pseudomonadota</taxon>
        <taxon>Alphaproteobacteria</taxon>
        <taxon>Rhodobacterales</taxon>
        <taxon>Paracoccaceae</taxon>
        <taxon>Thioclava</taxon>
    </lineage>
</organism>
<evidence type="ECO:0000259" key="1">
    <source>
        <dbReference type="Pfam" id="PF13362"/>
    </source>
</evidence>
<reference evidence="3 4" key="2">
    <citation type="journal article" date="2015" name="Antonie Van Leeuwenhoek">
        <title>Thioclava indica sp. nov., isolated from surface seawater of the Indian Ocean.</title>
        <authorList>
            <person name="Liu Y."/>
            <person name="Lai Q."/>
            <person name="Du J."/>
            <person name="Xu H."/>
            <person name="Jiang L."/>
            <person name="Shao Z."/>
        </authorList>
    </citation>
    <scope>NUCLEOTIDE SEQUENCE [LARGE SCALE GENOMIC DNA]</scope>
    <source>
        <strain evidence="3 4">13D2W-2</strain>
    </source>
</reference>
<proteinExistence type="predicted"/>
<evidence type="ECO:0000259" key="2">
    <source>
        <dbReference type="Pfam" id="PF23639"/>
    </source>
</evidence>
<name>A0A085TTZ6_9RHOB</name>
<sequence>MSPAADLTRRLGGAWHGGYGTARCPAHEDRSPSLSLADGSAGRVLLKCHRGCSYAEIRSALRSLGAQVNSQPSNISDRELRVADRENAMRRARQAERAWSEAQPLRGSLAEAYFRRRGITCELPPSLAYAENCWHASATRWPALLARVAGGPGPAIHRTYLAHDGSGKAPITPAKAMLGPTKGGAVRLSHGRDRLVVTEGIETGLSLLSGLLPGAPSVWAALSAGGMAALNLPSRPGQLTIASDGDPAGHAAAEQLAARAYGLGWRVSLLPASEGNDWNDVLCGKEARA</sequence>